<sequence>MAFHRNTPEGSGHSASCGQNIPAGLPLLGLLLAPDQLLFGQLLLGLQAICFSGLTPHQNRALRTKFFVKINKLKENNTQNKQGSFPANSHEIGKSSEPFFDFRDIALSGNFGP</sequence>
<dbReference type="EMBL" id="HBUE01039015">
    <property type="protein sequence ID" value="CAG6459924.1"/>
    <property type="molecule type" value="Transcribed_RNA"/>
</dbReference>
<dbReference type="AlphaFoldDB" id="A0A8D8AM87"/>
<proteinExistence type="predicted"/>
<dbReference type="EMBL" id="HBUE01039007">
    <property type="protein sequence ID" value="CAG6459922.1"/>
    <property type="molecule type" value="Transcribed_RNA"/>
</dbReference>
<name>A0A8D8AM87_CULPI</name>
<evidence type="ECO:0000313" key="1">
    <source>
        <dbReference type="EMBL" id="CAG6459924.1"/>
    </source>
</evidence>
<organism evidence="1">
    <name type="scientific">Culex pipiens</name>
    <name type="common">House mosquito</name>
    <dbReference type="NCBI Taxonomy" id="7175"/>
    <lineage>
        <taxon>Eukaryota</taxon>
        <taxon>Metazoa</taxon>
        <taxon>Ecdysozoa</taxon>
        <taxon>Arthropoda</taxon>
        <taxon>Hexapoda</taxon>
        <taxon>Insecta</taxon>
        <taxon>Pterygota</taxon>
        <taxon>Neoptera</taxon>
        <taxon>Endopterygota</taxon>
        <taxon>Diptera</taxon>
        <taxon>Nematocera</taxon>
        <taxon>Culicoidea</taxon>
        <taxon>Culicidae</taxon>
        <taxon>Culicinae</taxon>
        <taxon>Culicini</taxon>
        <taxon>Culex</taxon>
        <taxon>Culex</taxon>
    </lineage>
</organism>
<protein>
    <submittedName>
        <fullName evidence="1">(northern house mosquito) hypothetical protein</fullName>
    </submittedName>
</protein>
<reference evidence="1" key="1">
    <citation type="submission" date="2021-05" db="EMBL/GenBank/DDBJ databases">
        <authorList>
            <person name="Alioto T."/>
            <person name="Alioto T."/>
            <person name="Gomez Garrido J."/>
        </authorList>
    </citation>
    <scope>NUCLEOTIDE SEQUENCE</scope>
</reference>
<accession>A0A8D8AM87</accession>